<sequence length="109" mass="12684">MDTENNMQIVWNQKVAEQLKNSHTVLELETFPVNGEMLTAWCVVPSEKLIDEMFHLESLKELHTGFIQALKNKDYQVCRDASEHLLGKFGGELDSFYEEILKRINNEQN</sequence>
<gene>
    <name evidence="1" type="ORF">UFOVP112_306</name>
</gene>
<protein>
    <submittedName>
        <fullName evidence="1">Uncharacterized protein</fullName>
    </submittedName>
</protein>
<dbReference type="EMBL" id="LR796233">
    <property type="protein sequence ID" value="CAB4129208.1"/>
    <property type="molecule type" value="Genomic_DNA"/>
</dbReference>
<evidence type="ECO:0000313" key="1">
    <source>
        <dbReference type="EMBL" id="CAB4129208.1"/>
    </source>
</evidence>
<proteinExistence type="predicted"/>
<reference evidence="1" key="1">
    <citation type="submission" date="2020-04" db="EMBL/GenBank/DDBJ databases">
        <authorList>
            <person name="Chiriac C."/>
            <person name="Salcher M."/>
            <person name="Ghai R."/>
            <person name="Kavagutti S V."/>
        </authorList>
    </citation>
    <scope>NUCLEOTIDE SEQUENCE</scope>
</reference>
<accession>A0A6J5L3E3</accession>
<name>A0A6J5L3E3_9CAUD</name>
<organism evidence="1">
    <name type="scientific">uncultured Caudovirales phage</name>
    <dbReference type="NCBI Taxonomy" id="2100421"/>
    <lineage>
        <taxon>Viruses</taxon>
        <taxon>Duplodnaviria</taxon>
        <taxon>Heunggongvirae</taxon>
        <taxon>Uroviricota</taxon>
        <taxon>Caudoviricetes</taxon>
        <taxon>Peduoviridae</taxon>
        <taxon>Maltschvirus</taxon>
        <taxon>Maltschvirus maltsch</taxon>
    </lineage>
</organism>